<name>A0A158GNH7_9BURK</name>
<feature type="transmembrane region" description="Helical" evidence="7">
    <location>
        <begin position="202"/>
        <end position="222"/>
    </location>
</feature>
<feature type="transmembrane region" description="Helical" evidence="7">
    <location>
        <begin position="162"/>
        <end position="181"/>
    </location>
</feature>
<sequence length="294" mass="31572">MHNRSSATASLPASESFASGAAASQSKQPALPAAPSGVRAHAVRIFERSIALVAFLLLWELLPRLGIVSSAYLSPPSAVIVAIAHLFATGEVWKHLGSSAFRSIAGLLLAVAAGIVSGFLLGWFRRAERIADPLYQLLRQVSAFALFPVFMLFLGIGESSKIAIIVWAAFWPVLLNTLAGVKQVERIFIDCARSMGATQRFIFTKVILLAALPQILTGVRLAGAYSITALVAAEMIGARSGLGFYTLNSQETFQIPDMYAGIVLLALFGLLINYGLSMLERKLLRWRVGIAQNG</sequence>
<dbReference type="CDD" id="cd06261">
    <property type="entry name" value="TM_PBP2"/>
    <property type="match status" value="1"/>
</dbReference>
<dbReference type="SUPFAM" id="SSF161098">
    <property type="entry name" value="MetI-like"/>
    <property type="match status" value="1"/>
</dbReference>
<feature type="transmembrane region" description="Helical" evidence="7">
    <location>
        <begin position="258"/>
        <end position="276"/>
    </location>
</feature>
<dbReference type="Proteomes" id="UP000054683">
    <property type="component" value="Unassembled WGS sequence"/>
</dbReference>
<dbReference type="Pfam" id="PF00528">
    <property type="entry name" value="BPD_transp_1"/>
    <property type="match status" value="1"/>
</dbReference>
<feature type="transmembrane region" description="Helical" evidence="7">
    <location>
        <begin position="136"/>
        <end position="156"/>
    </location>
</feature>
<evidence type="ECO:0000256" key="3">
    <source>
        <dbReference type="ARBA" id="ARBA00022475"/>
    </source>
</evidence>
<accession>A0A158GNH7</accession>
<evidence type="ECO:0000259" key="8">
    <source>
        <dbReference type="PROSITE" id="PS50928"/>
    </source>
</evidence>
<keyword evidence="5 7" id="KW-1133">Transmembrane helix</keyword>
<evidence type="ECO:0000256" key="6">
    <source>
        <dbReference type="ARBA" id="ARBA00023136"/>
    </source>
</evidence>
<dbReference type="GO" id="GO:0055085">
    <property type="term" value="P:transmembrane transport"/>
    <property type="evidence" value="ECO:0007669"/>
    <property type="project" value="InterPro"/>
</dbReference>
<evidence type="ECO:0000256" key="7">
    <source>
        <dbReference type="RuleBase" id="RU363032"/>
    </source>
</evidence>
<keyword evidence="3" id="KW-1003">Cell membrane</keyword>
<organism evidence="9 10">
    <name type="scientific">Caballeronia udeis</name>
    <dbReference type="NCBI Taxonomy" id="1232866"/>
    <lineage>
        <taxon>Bacteria</taxon>
        <taxon>Pseudomonadati</taxon>
        <taxon>Pseudomonadota</taxon>
        <taxon>Betaproteobacteria</taxon>
        <taxon>Burkholderiales</taxon>
        <taxon>Burkholderiaceae</taxon>
        <taxon>Caballeronia</taxon>
    </lineage>
</organism>
<evidence type="ECO:0000256" key="1">
    <source>
        <dbReference type="ARBA" id="ARBA00004651"/>
    </source>
</evidence>
<feature type="domain" description="ABC transmembrane type-1" evidence="8">
    <location>
        <begin position="96"/>
        <end position="280"/>
    </location>
</feature>
<feature type="transmembrane region" description="Helical" evidence="7">
    <location>
        <begin position="71"/>
        <end position="88"/>
    </location>
</feature>
<evidence type="ECO:0000256" key="5">
    <source>
        <dbReference type="ARBA" id="ARBA00022989"/>
    </source>
</evidence>
<comment type="subcellular location">
    <subcellularLocation>
        <location evidence="1 7">Cell membrane</location>
        <topology evidence="1 7">Multi-pass membrane protein</topology>
    </subcellularLocation>
</comment>
<dbReference type="RefSeq" id="WP_082913406.1">
    <property type="nucleotide sequence ID" value="NZ_FCOK02000017.1"/>
</dbReference>
<keyword evidence="6 7" id="KW-0472">Membrane</keyword>
<proteinExistence type="inferred from homology"/>
<reference evidence="9 10" key="1">
    <citation type="submission" date="2016-01" db="EMBL/GenBank/DDBJ databases">
        <authorList>
            <person name="Oliw E.H."/>
        </authorList>
    </citation>
    <scope>NUCLEOTIDE SEQUENCE [LARGE SCALE GENOMIC DNA]</scope>
    <source>
        <strain evidence="9">LMG 27134</strain>
    </source>
</reference>
<protein>
    <submittedName>
        <fullName evidence="9">Binding-protein-dependent transport system inner membrane protein</fullName>
    </submittedName>
</protein>
<dbReference type="PANTHER" id="PTHR30151:SF0">
    <property type="entry name" value="ABC TRANSPORTER PERMEASE PROTEIN MJ0413-RELATED"/>
    <property type="match status" value="1"/>
</dbReference>
<evidence type="ECO:0000313" key="9">
    <source>
        <dbReference type="EMBL" id="SAL33678.1"/>
    </source>
</evidence>
<keyword evidence="4 7" id="KW-0812">Transmembrane</keyword>
<dbReference type="PROSITE" id="PS50928">
    <property type="entry name" value="ABC_TM1"/>
    <property type="match status" value="1"/>
</dbReference>
<feature type="transmembrane region" description="Helical" evidence="7">
    <location>
        <begin position="100"/>
        <end position="124"/>
    </location>
</feature>
<evidence type="ECO:0000313" key="10">
    <source>
        <dbReference type="Proteomes" id="UP000054683"/>
    </source>
</evidence>
<dbReference type="Gene3D" id="1.10.3720.10">
    <property type="entry name" value="MetI-like"/>
    <property type="match status" value="1"/>
</dbReference>
<gene>
    <name evidence="9" type="ORF">AWB69_03042</name>
</gene>
<dbReference type="PANTHER" id="PTHR30151">
    <property type="entry name" value="ALKANE SULFONATE ABC TRANSPORTER-RELATED, MEMBRANE SUBUNIT"/>
    <property type="match status" value="1"/>
</dbReference>
<dbReference type="EMBL" id="FCOK02000017">
    <property type="protein sequence ID" value="SAL33678.1"/>
    <property type="molecule type" value="Genomic_DNA"/>
</dbReference>
<evidence type="ECO:0000256" key="4">
    <source>
        <dbReference type="ARBA" id="ARBA00022692"/>
    </source>
</evidence>
<dbReference type="InterPro" id="IPR035906">
    <property type="entry name" value="MetI-like_sf"/>
</dbReference>
<dbReference type="OrthoDB" id="8859188at2"/>
<dbReference type="AlphaFoldDB" id="A0A158GNH7"/>
<evidence type="ECO:0000256" key="2">
    <source>
        <dbReference type="ARBA" id="ARBA00022448"/>
    </source>
</evidence>
<dbReference type="GO" id="GO:0005886">
    <property type="term" value="C:plasma membrane"/>
    <property type="evidence" value="ECO:0007669"/>
    <property type="project" value="UniProtKB-SubCell"/>
</dbReference>
<dbReference type="InterPro" id="IPR000515">
    <property type="entry name" value="MetI-like"/>
</dbReference>
<keyword evidence="2 7" id="KW-0813">Transport</keyword>
<comment type="similarity">
    <text evidence="7">Belongs to the binding-protein-dependent transport system permease family.</text>
</comment>